<evidence type="ECO:0000313" key="1">
    <source>
        <dbReference type="EMBL" id="MDJ1506585.1"/>
    </source>
</evidence>
<organism evidence="1 2">
    <name type="scientific">Xanthocytophaga agilis</name>
    <dbReference type="NCBI Taxonomy" id="3048010"/>
    <lineage>
        <taxon>Bacteria</taxon>
        <taxon>Pseudomonadati</taxon>
        <taxon>Bacteroidota</taxon>
        <taxon>Cytophagia</taxon>
        <taxon>Cytophagales</taxon>
        <taxon>Rhodocytophagaceae</taxon>
        <taxon>Xanthocytophaga</taxon>
    </lineage>
</organism>
<reference evidence="1" key="1">
    <citation type="submission" date="2023-05" db="EMBL/GenBank/DDBJ databases">
        <authorList>
            <person name="Zhang X."/>
        </authorList>
    </citation>
    <scope>NUCLEOTIDE SEQUENCE</scope>
    <source>
        <strain evidence="1">BD1B2-1</strain>
    </source>
</reference>
<dbReference type="Proteomes" id="UP001232063">
    <property type="component" value="Unassembled WGS sequence"/>
</dbReference>
<sequence>MWSYWKKIYNSFFTNQVNTEKEESIIHKQGPTVYPPLNAVTTKSEEAEIDVRKERDINTVLKEAIVEQLSAGKPIPVDWNAGGDETICNVQIGEAYDYKKDGINIGWELGDLIAQVLELPNAGEYFNNGKGHIEVDQKGQVVLHYSARAYYYDYEESDWVDGEPAENVSSTEWIPVDDPFHLNQYLHRVNINFSVWMHVEGRNTITYDSYGGLIHTQVREGDEMSVPIPKEAEAFYGEVIRKRLQKFEKDFEFSEEVAKSKSLHSIDVSGRLEEGGVRLELQKSYVVIDFIADNESVVLIK</sequence>
<protein>
    <submittedName>
        <fullName evidence="1">Uncharacterized protein</fullName>
    </submittedName>
</protein>
<name>A0AAE3RB37_9BACT</name>
<keyword evidence="2" id="KW-1185">Reference proteome</keyword>
<dbReference type="RefSeq" id="WP_314519610.1">
    <property type="nucleotide sequence ID" value="NZ_JASJOU010000024.1"/>
</dbReference>
<proteinExistence type="predicted"/>
<comment type="caution">
    <text evidence="1">The sequence shown here is derived from an EMBL/GenBank/DDBJ whole genome shotgun (WGS) entry which is preliminary data.</text>
</comment>
<evidence type="ECO:0000313" key="2">
    <source>
        <dbReference type="Proteomes" id="UP001232063"/>
    </source>
</evidence>
<dbReference type="EMBL" id="JASJOU010000024">
    <property type="protein sequence ID" value="MDJ1506585.1"/>
    <property type="molecule type" value="Genomic_DNA"/>
</dbReference>
<accession>A0AAE3RB37</accession>
<gene>
    <name evidence="1" type="ORF">QNI22_38400</name>
</gene>
<dbReference type="AlphaFoldDB" id="A0AAE3RB37"/>